<dbReference type="InterPro" id="IPR000160">
    <property type="entry name" value="GGDEF_dom"/>
</dbReference>
<evidence type="ECO:0000256" key="1">
    <source>
        <dbReference type="ARBA" id="ARBA00001946"/>
    </source>
</evidence>
<dbReference type="InterPro" id="IPR043128">
    <property type="entry name" value="Rev_trsase/Diguanyl_cyclase"/>
</dbReference>
<feature type="domain" description="GGDEF" evidence="3">
    <location>
        <begin position="198"/>
        <end position="327"/>
    </location>
</feature>
<dbReference type="InterPro" id="IPR029016">
    <property type="entry name" value="GAF-like_dom_sf"/>
</dbReference>
<dbReference type="SUPFAM" id="SSF55781">
    <property type="entry name" value="GAF domain-like"/>
    <property type="match status" value="1"/>
</dbReference>
<gene>
    <name evidence="4" type="ORF">SAMN05216296_3248</name>
</gene>
<evidence type="ECO:0000313" key="4">
    <source>
        <dbReference type="EMBL" id="SDU35100.1"/>
    </source>
</evidence>
<sequence>MKAPDLPANEEARLLALRQLDILDTPAEERFDRLARMARRLFDAPIALVTLIDRDRQWFKAASAPDEYENPGQVPREITFCGHTIAQEKVLVIPDTLADGRFADNPMVAGPPNIRFYAGCSVTDGHNHNVGTICILDRTPRDFSAEDMALLRDLGAMVERELLAIHMATIDDLTGIANRRGFMTMAQHALQLCQRQKVPASLAFLDLNKFKQINDRFGHAEGDQALRFFAAQLREHYRESDLCARLGGDEFVVLLTNTDITRANELTGRLSAALQASALQATTEGAEAASYHLSFCHGVVEYDAQRHASIEHLLEDGDRLMYQDKKR</sequence>
<accession>A0A1H2HT56</accession>
<dbReference type="OrthoDB" id="9812358at2"/>
<dbReference type="Gene3D" id="3.30.70.270">
    <property type="match status" value="1"/>
</dbReference>
<dbReference type="EMBL" id="LT629785">
    <property type="protein sequence ID" value="SDU35100.1"/>
    <property type="molecule type" value="Genomic_DNA"/>
</dbReference>
<dbReference type="Proteomes" id="UP000243232">
    <property type="component" value="Chromosome I"/>
</dbReference>
<evidence type="ECO:0000313" key="5">
    <source>
        <dbReference type="Proteomes" id="UP000243232"/>
    </source>
</evidence>
<organism evidence="4 5">
    <name type="scientific">Pseudomonas pohangensis</name>
    <dbReference type="NCBI Taxonomy" id="364197"/>
    <lineage>
        <taxon>Bacteria</taxon>
        <taxon>Pseudomonadati</taxon>
        <taxon>Pseudomonadota</taxon>
        <taxon>Gammaproteobacteria</taxon>
        <taxon>Pseudomonadales</taxon>
        <taxon>Pseudomonadaceae</taxon>
        <taxon>Pseudomonas</taxon>
    </lineage>
</organism>
<proteinExistence type="predicted"/>
<dbReference type="NCBIfam" id="TIGR00254">
    <property type="entry name" value="GGDEF"/>
    <property type="match status" value="1"/>
</dbReference>
<dbReference type="SMART" id="SM00065">
    <property type="entry name" value="GAF"/>
    <property type="match status" value="1"/>
</dbReference>
<comment type="subcellular location">
    <subcellularLocation>
        <location evidence="2">Cell inner membrane</location>
    </subcellularLocation>
</comment>
<name>A0A1H2HT56_9PSED</name>
<dbReference type="SMART" id="SM00267">
    <property type="entry name" value="GGDEF"/>
    <property type="match status" value="1"/>
</dbReference>
<evidence type="ECO:0000256" key="2">
    <source>
        <dbReference type="ARBA" id="ARBA00004533"/>
    </source>
</evidence>
<comment type="cofactor">
    <cofactor evidence="1">
        <name>Mg(2+)</name>
        <dbReference type="ChEBI" id="CHEBI:18420"/>
    </cofactor>
</comment>
<dbReference type="Pfam" id="PF00990">
    <property type="entry name" value="GGDEF"/>
    <property type="match status" value="1"/>
</dbReference>
<dbReference type="RefSeq" id="WP_090197744.1">
    <property type="nucleotide sequence ID" value="NZ_LT629785.1"/>
</dbReference>
<dbReference type="InterPro" id="IPR029787">
    <property type="entry name" value="Nucleotide_cyclase"/>
</dbReference>
<dbReference type="PROSITE" id="PS50887">
    <property type="entry name" value="GGDEF"/>
    <property type="match status" value="1"/>
</dbReference>
<keyword evidence="5" id="KW-1185">Reference proteome</keyword>
<protein>
    <submittedName>
        <fullName evidence="4">Diguanylate cyclase with GAF sensor</fullName>
    </submittedName>
</protein>
<dbReference type="InterPro" id="IPR003018">
    <property type="entry name" value="GAF"/>
</dbReference>
<dbReference type="FunFam" id="3.30.70.270:FF:000001">
    <property type="entry name" value="Diguanylate cyclase domain protein"/>
    <property type="match status" value="1"/>
</dbReference>
<dbReference type="GO" id="GO:0003824">
    <property type="term" value="F:catalytic activity"/>
    <property type="evidence" value="ECO:0007669"/>
    <property type="project" value="UniProtKB-ARBA"/>
</dbReference>
<dbReference type="CDD" id="cd01949">
    <property type="entry name" value="GGDEF"/>
    <property type="match status" value="1"/>
</dbReference>
<dbReference type="PANTHER" id="PTHR43102">
    <property type="entry name" value="SLR1143 PROTEIN"/>
    <property type="match status" value="1"/>
</dbReference>
<dbReference type="GO" id="GO:0005886">
    <property type="term" value="C:plasma membrane"/>
    <property type="evidence" value="ECO:0007669"/>
    <property type="project" value="UniProtKB-SubCell"/>
</dbReference>
<dbReference type="AlphaFoldDB" id="A0A1H2HT56"/>
<dbReference type="PANTHER" id="PTHR43102:SF2">
    <property type="entry name" value="GAF DOMAIN-CONTAINING PROTEIN"/>
    <property type="match status" value="1"/>
</dbReference>
<dbReference type="Gene3D" id="3.30.450.40">
    <property type="match status" value="1"/>
</dbReference>
<dbReference type="SUPFAM" id="SSF55073">
    <property type="entry name" value="Nucleotide cyclase"/>
    <property type="match status" value="1"/>
</dbReference>
<reference evidence="5" key="1">
    <citation type="submission" date="2016-10" db="EMBL/GenBank/DDBJ databases">
        <authorList>
            <person name="Varghese N."/>
            <person name="Submissions S."/>
        </authorList>
    </citation>
    <scope>NUCLEOTIDE SEQUENCE [LARGE SCALE GENOMIC DNA]</scope>
    <source>
        <strain evidence="5">DSM 17875</strain>
    </source>
</reference>
<dbReference type="Pfam" id="PF01590">
    <property type="entry name" value="GAF"/>
    <property type="match status" value="1"/>
</dbReference>
<dbReference type="STRING" id="364197.SAMN05216296_3248"/>
<evidence type="ECO:0000259" key="3">
    <source>
        <dbReference type="PROSITE" id="PS50887"/>
    </source>
</evidence>